<organism evidence="2 3">
    <name type="scientific">Archangium gephyra</name>
    <dbReference type="NCBI Taxonomy" id="48"/>
    <lineage>
        <taxon>Bacteria</taxon>
        <taxon>Pseudomonadati</taxon>
        <taxon>Myxococcota</taxon>
        <taxon>Myxococcia</taxon>
        <taxon>Myxococcales</taxon>
        <taxon>Cystobacterineae</taxon>
        <taxon>Archangiaceae</taxon>
        <taxon>Archangium</taxon>
    </lineage>
</organism>
<accession>A0A2W5SSU9</accession>
<evidence type="ECO:0000256" key="1">
    <source>
        <dbReference type="SAM" id="MobiDB-lite"/>
    </source>
</evidence>
<dbReference type="EMBL" id="QFQP01000188">
    <property type="protein sequence ID" value="PZR02586.1"/>
    <property type="molecule type" value="Genomic_DNA"/>
</dbReference>
<dbReference type="SUPFAM" id="SSF50630">
    <property type="entry name" value="Acid proteases"/>
    <property type="match status" value="1"/>
</dbReference>
<comment type="caution">
    <text evidence="2">The sequence shown here is derived from an EMBL/GenBank/DDBJ whole genome shotgun (WGS) entry which is preliminary data.</text>
</comment>
<dbReference type="PROSITE" id="PS00141">
    <property type="entry name" value="ASP_PROTEASE"/>
    <property type="match status" value="1"/>
</dbReference>
<reference evidence="2 3" key="1">
    <citation type="submission" date="2017-08" db="EMBL/GenBank/DDBJ databases">
        <title>Infants hospitalized years apart are colonized by the same room-sourced microbial strains.</title>
        <authorList>
            <person name="Brooks B."/>
            <person name="Olm M.R."/>
            <person name="Firek B.A."/>
            <person name="Baker R."/>
            <person name="Thomas B.C."/>
            <person name="Morowitz M.J."/>
            <person name="Banfield J.F."/>
        </authorList>
    </citation>
    <scope>NUCLEOTIDE SEQUENCE [LARGE SCALE GENOMIC DNA]</scope>
    <source>
        <strain evidence="2">S2_003_000_R2_14</strain>
    </source>
</reference>
<feature type="region of interest" description="Disordered" evidence="1">
    <location>
        <begin position="1"/>
        <end position="36"/>
    </location>
</feature>
<dbReference type="AlphaFoldDB" id="A0A2W5SSU9"/>
<evidence type="ECO:0000313" key="2">
    <source>
        <dbReference type="EMBL" id="PZR02586.1"/>
    </source>
</evidence>
<dbReference type="Proteomes" id="UP000249061">
    <property type="component" value="Unassembled WGS sequence"/>
</dbReference>
<dbReference type="GO" id="GO:0006508">
    <property type="term" value="P:proteolysis"/>
    <property type="evidence" value="ECO:0007669"/>
    <property type="project" value="InterPro"/>
</dbReference>
<protein>
    <submittedName>
        <fullName evidence="2">Uncharacterized protein</fullName>
    </submittedName>
</protein>
<dbReference type="InterPro" id="IPR021109">
    <property type="entry name" value="Peptidase_aspartic_dom_sf"/>
</dbReference>
<dbReference type="GO" id="GO:0004190">
    <property type="term" value="F:aspartic-type endopeptidase activity"/>
    <property type="evidence" value="ECO:0007669"/>
    <property type="project" value="InterPro"/>
</dbReference>
<dbReference type="Gene3D" id="2.40.70.10">
    <property type="entry name" value="Acid Proteases"/>
    <property type="match status" value="1"/>
</dbReference>
<proteinExistence type="predicted"/>
<gene>
    <name evidence="2" type="ORF">DI536_36910</name>
</gene>
<feature type="non-terminal residue" evidence="2">
    <location>
        <position position="345"/>
    </location>
</feature>
<sequence length="345" mass="38475">MPPTRRHDPVPVMSDSTQSDAEDSSHQKPYRIAPPTFRGTSKESVAKFFTLLDDIFEECNITDDKARLRAARRAMREDAYDWFMGTVDIPSFEEFEEQLTAAFPEPPRALELVWSINTVPQGDTPLHTFLRNYQLNVSALPYKLPSAHLILSLRVSLHPYFAENFDWPAHTDPIPLADLLNKLRNRFPPGSTAPRDPAVPAPRFNRPPRHLPPRPSHPSASRPYPRRGYDNRPSLPRAGALAAPGDEPHVNAQQCRANKEVWMLVAGRWTRAALDTGSDINIITSPVAEQLGLRLSPAHLAATHVLSRPISFDAVARAVPVQAGTRWQGRLDFWVAPAAAAPVLL</sequence>
<evidence type="ECO:0000313" key="3">
    <source>
        <dbReference type="Proteomes" id="UP000249061"/>
    </source>
</evidence>
<feature type="region of interest" description="Disordered" evidence="1">
    <location>
        <begin position="187"/>
        <end position="251"/>
    </location>
</feature>
<name>A0A2W5SSU9_9BACT</name>
<dbReference type="InterPro" id="IPR001969">
    <property type="entry name" value="Aspartic_peptidase_AS"/>
</dbReference>